<accession>A0A426Y715</accession>
<organism evidence="1 2">
    <name type="scientific">Ensete ventricosum</name>
    <name type="common">Abyssinian banana</name>
    <name type="synonym">Musa ensete</name>
    <dbReference type="NCBI Taxonomy" id="4639"/>
    <lineage>
        <taxon>Eukaryota</taxon>
        <taxon>Viridiplantae</taxon>
        <taxon>Streptophyta</taxon>
        <taxon>Embryophyta</taxon>
        <taxon>Tracheophyta</taxon>
        <taxon>Spermatophyta</taxon>
        <taxon>Magnoliopsida</taxon>
        <taxon>Liliopsida</taxon>
        <taxon>Zingiberales</taxon>
        <taxon>Musaceae</taxon>
        <taxon>Ensete</taxon>
    </lineage>
</organism>
<protein>
    <submittedName>
        <fullName evidence="1">Uncharacterized protein</fullName>
    </submittedName>
</protein>
<name>A0A426Y715_ENSVE</name>
<sequence length="164" mass="18884">MCRSHETVQIRYVNDGRNIENTCRLVPRTRLSYLLRIEEHLEAKMGPNELLPLLVGFSYWRRLGAITSTVERIRQRTLDMPRIPKLGSVFEDRTEANLIHRVAVPVADIAMSHREHENYVRLDFNQIRSIRLEHYAHKMGCLLNAPHTGPSPAFDSSVVLSTLA</sequence>
<dbReference type="AlphaFoldDB" id="A0A426Y715"/>
<dbReference type="EMBL" id="AMZH03014552">
    <property type="protein sequence ID" value="RRT47441.1"/>
    <property type="molecule type" value="Genomic_DNA"/>
</dbReference>
<gene>
    <name evidence="1" type="ORF">B296_00036699</name>
</gene>
<dbReference type="Proteomes" id="UP000287651">
    <property type="component" value="Unassembled WGS sequence"/>
</dbReference>
<proteinExistence type="predicted"/>
<comment type="caution">
    <text evidence="1">The sequence shown here is derived from an EMBL/GenBank/DDBJ whole genome shotgun (WGS) entry which is preliminary data.</text>
</comment>
<reference evidence="1 2" key="1">
    <citation type="journal article" date="2014" name="Agronomy (Basel)">
        <title>A Draft Genome Sequence for Ensete ventricosum, the Drought-Tolerant Tree Against Hunger.</title>
        <authorList>
            <person name="Harrison J."/>
            <person name="Moore K.A."/>
            <person name="Paszkiewicz K."/>
            <person name="Jones T."/>
            <person name="Grant M."/>
            <person name="Ambacheew D."/>
            <person name="Muzemil S."/>
            <person name="Studholme D.J."/>
        </authorList>
    </citation>
    <scope>NUCLEOTIDE SEQUENCE [LARGE SCALE GENOMIC DNA]</scope>
</reference>
<evidence type="ECO:0000313" key="2">
    <source>
        <dbReference type="Proteomes" id="UP000287651"/>
    </source>
</evidence>
<evidence type="ECO:0000313" key="1">
    <source>
        <dbReference type="EMBL" id="RRT47441.1"/>
    </source>
</evidence>